<name>A0A2S6F7W0_LEGPN</name>
<dbReference type="AlphaFoldDB" id="A0A2S6F7W0"/>
<evidence type="ECO:0000259" key="1">
    <source>
        <dbReference type="Pfam" id="PF13302"/>
    </source>
</evidence>
<reference evidence="2 3" key="1">
    <citation type="submission" date="2018-02" db="EMBL/GenBank/DDBJ databases">
        <title>Draft genome sequences of four Legionella pneumophila clinical strains isolated in Ontario.</title>
        <authorList>
            <person name="Fortuna A."/>
            <person name="Ramnarine R."/>
            <person name="Li A."/>
            <person name="Frantz C."/>
            <person name="Mallo G."/>
        </authorList>
    </citation>
    <scope>NUCLEOTIDE SEQUENCE [LARGE SCALE GENOMIC DNA]</scope>
    <source>
        <strain evidence="2 3">LG61</strain>
    </source>
</reference>
<sequence>MMLTGLKFFTKDLKVLNGKYIQLEPIANQHREELRKAANHEQIWQYMLQKATGNLFNPWFDDCLEKMSTRSQITYAVRCKKEGDLKGATAFYDIQRENKKLTLGYSWYIPEVWGTTTNPGSKLLMLHQAFEIWGINRVEMGTDSRNIHSYRAIKKLGATEEGVLRQHMILHNQVITDIIVFSILFSEWPMVKERLMQRLNYAVTDIDHLFVSA</sequence>
<dbReference type="InterPro" id="IPR016181">
    <property type="entry name" value="Acyl_CoA_acyltransferase"/>
</dbReference>
<dbReference type="InterPro" id="IPR000182">
    <property type="entry name" value="GNAT_dom"/>
</dbReference>
<gene>
    <name evidence="2" type="ORF">C3928_01940</name>
</gene>
<evidence type="ECO:0000313" key="2">
    <source>
        <dbReference type="EMBL" id="PPK33534.1"/>
    </source>
</evidence>
<dbReference type="Gene3D" id="3.40.630.30">
    <property type="match status" value="1"/>
</dbReference>
<dbReference type="GO" id="GO:0016747">
    <property type="term" value="F:acyltransferase activity, transferring groups other than amino-acyl groups"/>
    <property type="evidence" value="ECO:0007669"/>
    <property type="project" value="InterPro"/>
</dbReference>
<dbReference type="PANTHER" id="PTHR43610">
    <property type="entry name" value="BLL6696 PROTEIN"/>
    <property type="match status" value="1"/>
</dbReference>
<dbReference type="OrthoDB" id="5295305at2"/>
<protein>
    <submittedName>
        <fullName evidence="2">N-acetyltransferase</fullName>
    </submittedName>
</protein>
<proteinExistence type="predicted"/>
<accession>A0A2S6F7W0</accession>
<feature type="domain" description="N-acetyltransferase" evidence="1">
    <location>
        <begin position="22"/>
        <end position="159"/>
    </location>
</feature>
<dbReference type="SUPFAM" id="SSF55729">
    <property type="entry name" value="Acyl-CoA N-acyltransferases (Nat)"/>
    <property type="match status" value="1"/>
</dbReference>
<dbReference type="Pfam" id="PF13302">
    <property type="entry name" value="Acetyltransf_3"/>
    <property type="match status" value="1"/>
</dbReference>
<dbReference type="EMBL" id="PQWY01000002">
    <property type="protein sequence ID" value="PPK33534.1"/>
    <property type="molecule type" value="Genomic_DNA"/>
</dbReference>
<comment type="caution">
    <text evidence="2">The sequence shown here is derived from an EMBL/GenBank/DDBJ whole genome shotgun (WGS) entry which is preliminary data.</text>
</comment>
<evidence type="ECO:0000313" key="3">
    <source>
        <dbReference type="Proteomes" id="UP000239239"/>
    </source>
</evidence>
<dbReference type="PANTHER" id="PTHR43610:SF1">
    <property type="entry name" value="N-ACETYLTRANSFERASE DOMAIN-CONTAINING PROTEIN"/>
    <property type="match status" value="1"/>
</dbReference>
<dbReference type="Proteomes" id="UP000239239">
    <property type="component" value="Unassembled WGS sequence"/>
</dbReference>
<keyword evidence="2" id="KW-0808">Transferase</keyword>
<organism evidence="2 3">
    <name type="scientific">Legionella pneumophila</name>
    <dbReference type="NCBI Taxonomy" id="446"/>
    <lineage>
        <taxon>Bacteria</taxon>
        <taxon>Pseudomonadati</taxon>
        <taxon>Pseudomonadota</taxon>
        <taxon>Gammaproteobacteria</taxon>
        <taxon>Legionellales</taxon>
        <taxon>Legionellaceae</taxon>
        <taxon>Legionella</taxon>
    </lineage>
</organism>